<dbReference type="HOGENOM" id="CLU_034004_3_1_1"/>
<evidence type="ECO:0000256" key="9">
    <source>
        <dbReference type="PIRNR" id="PIRNR009283"/>
    </source>
</evidence>
<evidence type="ECO:0000256" key="7">
    <source>
        <dbReference type="ARBA" id="ARBA00023004"/>
    </source>
</evidence>
<dbReference type="CDD" id="cd08342">
    <property type="entry name" value="HPPD_N_like"/>
    <property type="match status" value="1"/>
</dbReference>
<sequence length="424" mass="47567">MPIETQPSDLDKDFESFVNETMHLTKEGIAGTDILSQRDPSAPEFLCFDHLTMYVGCVSTTASFFINQLGFVPYCYKSLETGSRDVMGKVLVNGDIAIQLLSPLREASEVGGKVSDLLDEIHDHLKKHGDGIKDIALRVSDCAAAYDYAARNGAKLLSGVEEYRDENGRIFKVAKVGTACDVVHTFIQRDQGFHGFLPGYIFYEEGQYPMPETGAPLVNLVKIDHCVQNHDWDKMLETCEFYRRAFGFHQFWSVDEKQISTEYSSLRSIVMTSANDEVKIPINEPAKGLCKSQIEEFLIFNSGPGVQHIAFLVDDIVSVVKAMRARGVTFVSISDAYYDSLAKRLANASVHVQEPFDAIKKLRLLVDYDEHGYLLQIFTKPLFDRPTVFFEIIQRHNHNGFGAGNFKSLFEALEADQSARGNLN</sequence>
<dbReference type="PANTHER" id="PTHR11959:SF1">
    <property type="entry name" value="4-HYDROXYPHENYLPYRUVATE DIOXYGENASE"/>
    <property type="match status" value="1"/>
</dbReference>
<dbReference type="OrthoDB" id="414569at2759"/>
<dbReference type="Gene3D" id="3.10.180.10">
    <property type="entry name" value="2,3-Dihydroxybiphenyl 1,2-Dioxygenase, domain 1"/>
    <property type="match status" value="2"/>
</dbReference>
<proteinExistence type="inferred from homology"/>
<feature type="binding site" evidence="10">
    <location>
        <position position="308"/>
    </location>
    <ligand>
        <name>Fe cation</name>
        <dbReference type="ChEBI" id="CHEBI:24875"/>
    </ligand>
</feature>
<dbReference type="PIRSF" id="PIRSF009283">
    <property type="entry name" value="HPP_dOase"/>
    <property type="match status" value="1"/>
</dbReference>
<feature type="domain" description="VOC" evidence="11">
    <location>
        <begin position="222"/>
        <end position="380"/>
    </location>
</feature>
<dbReference type="AlphaFoldDB" id="W6MLJ9"/>
<evidence type="ECO:0000256" key="1">
    <source>
        <dbReference type="ARBA" id="ARBA00005162"/>
    </source>
</evidence>
<evidence type="ECO:0000256" key="2">
    <source>
        <dbReference type="ARBA" id="ARBA00005877"/>
    </source>
</evidence>
<keyword evidence="13" id="KW-1185">Reference proteome</keyword>
<keyword evidence="7 10" id="KW-0408">Iron</keyword>
<evidence type="ECO:0000259" key="11">
    <source>
        <dbReference type="PROSITE" id="PS51819"/>
    </source>
</evidence>
<reference evidence="12" key="2">
    <citation type="submission" date="2014-02" db="EMBL/GenBank/DDBJ databases">
        <title>Complete DNA sequence of /Kuraishia capsulata/ illustrates novel genomic features among budding yeasts (/Saccharomycotina/).</title>
        <authorList>
            <person name="Morales L."/>
            <person name="Noel B."/>
            <person name="Porcel B."/>
            <person name="Marcet-Houben M."/>
            <person name="Hullo M-F."/>
            <person name="Sacerdot C."/>
            <person name="Tekaia F."/>
            <person name="Leh-Louis V."/>
            <person name="Despons L."/>
            <person name="Khanna V."/>
            <person name="Aury J-M."/>
            <person name="Barbe V."/>
            <person name="Couloux A."/>
            <person name="Labadie K."/>
            <person name="Pelletier E."/>
            <person name="Souciet J-L."/>
            <person name="Boekhout T."/>
            <person name="Gabaldon T."/>
            <person name="Wincker P."/>
            <person name="Dujon B."/>
        </authorList>
    </citation>
    <scope>NUCLEOTIDE SEQUENCE</scope>
    <source>
        <strain evidence="12">CBS 1993</strain>
    </source>
</reference>
<dbReference type="Pfam" id="PF00903">
    <property type="entry name" value="Glyoxalase"/>
    <property type="match status" value="1"/>
</dbReference>
<dbReference type="InterPro" id="IPR004360">
    <property type="entry name" value="Glyas_Fos-R_dOase_dom"/>
</dbReference>
<evidence type="ECO:0000313" key="12">
    <source>
        <dbReference type="EMBL" id="CDK27366.1"/>
    </source>
</evidence>
<evidence type="ECO:0000313" key="13">
    <source>
        <dbReference type="Proteomes" id="UP000019384"/>
    </source>
</evidence>
<dbReference type="EMBL" id="HG793128">
    <property type="protein sequence ID" value="CDK27366.1"/>
    <property type="molecule type" value="Genomic_DNA"/>
</dbReference>
<dbReference type="GO" id="GO:0006572">
    <property type="term" value="P:L-tyrosine catabolic process"/>
    <property type="evidence" value="ECO:0007669"/>
    <property type="project" value="UniProtKB-KW"/>
</dbReference>
<dbReference type="STRING" id="1382522.W6MLJ9"/>
<dbReference type="InterPro" id="IPR029068">
    <property type="entry name" value="Glyas_Bleomycin-R_OHBP_Dase"/>
</dbReference>
<dbReference type="Proteomes" id="UP000019384">
    <property type="component" value="Unassembled WGS sequence"/>
</dbReference>
<feature type="domain" description="VOC" evidence="11">
    <location>
        <begin position="47"/>
        <end position="189"/>
    </location>
</feature>
<dbReference type="GO" id="GO:0003868">
    <property type="term" value="F:4-hydroxyphenylpyruvate dioxygenase activity"/>
    <property type="evidence" value="ECO:0007669"/>
    <property type="project" value="InterPro"/>
</dbReference>
<dbReference type="GeneID" id="34520749"/>
<evidence type="ECO:0000256" key="10">
    <source>
        <dbReference type="PIRSR" id="PIRSR009283-1"/>
    </source>
</evidence>
<comment type="similarity">
    <text evidence="2 9">Belongs to the 4HPPD family.</text>
</comment>
<dbReference type="UniPathway" id="UPA00139">
    <property type="reaction ID" value="UER00362"/>
</dbReference>
<comment type="cofactor">
    <cofactor evidence="10">
        <name>Fe cation</name>
        <dbReference type="ChEBI" id="CHEBI:24875"/>
    </cofactor>
    <text evidence="10">Binds 1 Fe cation per subunit.</text>
</comment>
<evidence type="ECO:0000256" key="6">
    <source>
        <dbReference type="ARBA" id="ARBA00022878"/>
    </source>
</evidence>
<organism evidence="12 13">
    <name type="scientific">Kuraishia capsulata CBS 1993</name>
    <dbReference type="NCBI Taxonomy" id="1382522"/>
    <lineage>
        <taxon>Eukaryota</taxon>
        <taxon>Fungi</taxon>
        <taxon>Dikarya</taxon>
        <taxon>Ascomycota</taxon>
        <taxon>Saccharomycotina</taxon>
        <taxon>Pichiomycetes</taxon>
        <taxon>Pichiales</taxon>
        <taxon>Pichiaceae</taxon>
        <taxon>Kuraishia</taxon>
    </lineage>
</organism>
<keyword evidence="4 10" id="KW-0479">Metal-binding</keyword>
<dbReference type="SUPFAM" id="SSF54593">
    <property type="entry name" value="Glyoxalase/Bleomycin resistance protein/Dihydroxybiphenyl dioxygenase"/>
    <property type="match status" value="1"/>
</dbReference>
<dbReference type="RefSeq" id="XP_022459361.1">
    <property type="nucleotide sequence ID" value="XM_022601749.1"/>
</dbReference>
<feature type="binding site" evidence="10">
    <location>
        <position position="225"/>
    </location>
    <ligand>
        <name>Fe cation</name>
        <dbReference type="ChEBI" id="CHEBI:24875"/>
    </ligand>
</feature>
<dbReference type="FunFam" id="3.10.180.10:FF:000001">
    <property type="entry name" value="4-hydroxyphenylpyruvate dioxygenase"/>
    <property type="match status" value="1"/>
</dbReference>
<keyword evidence="8" id="KW-0585">Phenylalanine catabolism</keyword>
<evidence type="ECO:0000256" key="5">
    <source>
        <dbReference type="ARBA" id="ARBA00022737"/>
    </source>
</evidence>
<reference evidence="12" key="1">
    <citation type="submission" date="2013-12" db="EMBL/GenBank/DDBJ databases">
        <authorList>
            <person name="Genoscope - CEA"/>
        </authorList>
    </citation>
    <scope>NUCLEOTIDE SEQUENCE</scope>
    <source>
        <strain evidence="12">CBS 1993</strain>
    </source>
</reference>
<accession>W6MLJ9</accession>
<keyword evidence="5" id="KW-0677">Repeat</keyword>
<evidence type="ECO:0000256" key="4">
    <source>
        <dbReference type="ARBA" id="ARBA00022723"/>
    </source>
</evidence>
<evidence type="ECO:0000256" key="3">
    <source>
        <dbReference type="ARBA" id="ARBA00013222"/>
    </source>
</evidence>
<evidence type="ECO:0000256" key="8">
    <source>
        <dbReference type="ARBA" id="ARBA00023232"/>
    </source>
</evidence>
<dbReference type="InterPro" id="IPR037523">
    <property type="entry name" value="VOC_core"/>
</dbReference>
<comment type="pathway">
    <text evidence="1">Amino-acid degradation; L-phenylalanine degradation; acetoacetate and fumarate from L-phenylalanine: step 3/6.</text>
</comment>
<name>W6MLJ9_9ASCO</name>
<dbReference type="GO" id="GO:0046872">
    <property type="term" value="F:metal ion binding"/>
    <property type="evidence" value="ECO:0007669"/>
    <property type="project" value="UniProtKB-KW"/>
</dbReference>
<dbReference type="InterPro" id="IPR005956">
    <property type="entry name" value="4OHPhenylPyrv_dOase"/>
</dbReference>
<feature type="binding site" evidence="10">
    <location>
        <position position="391"/>
    </location>
    <ligand>
        <name>Fe cation</name>
        <dbReference type="ChEBI" id="CHEBI:24875"/>
    </ligand>
</feature>
<dbReference type="CDD" id="cd07250">
    <property type="entry name" value="HPPD_C_like"/>
    <property type="match status" value="1"/>
</dbReference>
<dbReference type="NCBIfam" id="TIGR01263">
    <property type="entry name" value="4HPPD"/>
    <property type="match status" value="1"/>
</dbReference>
<protein>
    <recommendedName>
        <fullName evidence="3 9">4-hydroxyphenylpyruvate dioxygenase</fullName>
    </recommendedName>
</protein>
<dbReference type="GO" id="GO:0006559">
    <property type="term" value="P:L-phenylalanine catabolic process"/>
    <property type="evidence" value="ECO:0007669"/>
    <property type="project" value="UniProtKB-UniPathway"/>
</dbReference>
<gene>
    <name evidence="12" type="ORF">KUCA_T00003344001</name>
</gene>
<dbReference type="InterPro" id="IPR041736">
    <property type="entry name" value="4OHPhenylPyrv_dOase_N"/>
</dbReference>
<dbReference type="InterPro" id="IPR041735">
    <property type="entry name" value="4OHPhenylPyrv_dOase_C"/>
</dbReference>
<dbReference type="PROSITE" id="PS51819">
    <property type="entry name" value="VOC"/>
    <property type="match status" value="2"/>
</dbReference>
<dbReference type="PANTHER" id="PTHR11959">
    <property type="entry name" value="4-HYDROXYPHENYLPYRUVATE DIOXYGENASE"/>
    <property type="match status" value="1"/>
</dbReference>
<keyword evidence="6" id="KW-0828">Tyrosine catabolism</keyword>